<dbReference type="InterPro" id="IPR002110">
    <property type="entry name" value="Ankyrin_rpt"/>
</dbReference>
<dbReference type="AlphaFoldDB" id="A0A6P4F6P8"/>
<sequence>MGEINALSCVGQDDVVSLRIVCTMARDGKPNSLEELDSYGNTALLKACYLGRFECAHTLLEFGGNIYAMNYFGQNALTLASYSGHLHLVKELLRRRSYEDFNLSSMIPALCVAIMQKHTALEAYLIQLDPNGAQETQTVHGLGVEELRGMMKQADRLNKKNVSSPPTFISHRLR</sequence>
<dbReference type="PROSITE" id="PS50088">
    <property type="entry name" value="ANK_REPEAT"/>
    <property type="match status" value="1"/>
</dbReference>
<dbReference type="InterPro" id="IPR051631">
    <property type="entry name" value="Ankyrin-KH/SAM_domain"/>
</dbReference>
<keyword evidence="2 3" id="KW-0040">ANK repeat</keyword>
<evidence type="ECO:0000256" key="2">
    <source>
        <dbReference type="ARBA" id="ARBA00023043"/>
    </source>
</evidence>
<name>A0A6P4F6P8_DRORH</name>
<evidence type="ECO:0000256" key="3">
    <source>
        <dbReference type="PROSITE-ProRule" id="PRU00023"/>
    </source>
</evidence>
<evidence type="ECO:0000313" key="5">
    <source>
        <dbReference type="Proteomes" id="UP001652680"/>
    </source>
</evidence>
<dbReference type="PANTHER" id="PTHR23206">
    <property type="entry name" value="MASK PROTEIN"/>
    <property type="match status" value="1"/>
</dbReference>
<dbReference type="RefSeq" id="XP_016986110.1">
    <property type="nucleotide sequence ID" value="XM_017130621.1"/>
</dbReference>
<dbReference type="EnsemblMetazoa" id="XM_017130621.1">
    <property type="protein sequence ID" value="XP_016986110.1"/>
    <property type="gene ID" value="LOC108049445"/>
</dbReference>
<proteinExistence type="predicted"/>
<reference evidence="4" key="3">
    <citation type="submission" date="2025-05" db="UniProtKB">
        <authorList>
            <consortium name="EnsemblMetazoa"/>
        </authorList>
    </citation>
    <scope>IDENTIFICATION</scope>
</reference>
<reference evidence="5" key="1">
    <citation type="journal article" date="2021" name="Elife">
        <title>Highly contiguous assemblies of 101 drosophilid genomes.</title>
        <authorList>
            <person name="Kim B.Y."/>
            <person name="Wang J.R."/>
            <person name="Miller D.E."/>
            <person name="Barmina O."/>
            <person name="Delaney E."/>
            <person name="Thompson A."/>
            <person name="Comeault A.A."/>
            <person name="Peede D."/>
            <person name="D'Agostino E.R."/>
            <person name="Pelaez J."/>
            <person name="Aguilar J.M."/>
            <person name="Haji D."/>
            <person name="Matsunaga T."/>
            <person name="Armstrong E.E."/>
            <person name="Zych M."/>
            <person name="Ogawa Y."/>
            <person name="Stamenkovic-Radak M."/>
            <person name="Jelic M."/>
            <person name="Veselinovic M.S."/>
            <person name="Tanaskovic M."/>
            <person name="Eric P."/>
            <person name="Gao J.J."/>
            <person name="Katoh T.K."/>
            <person name="Toda M.J."/>
            <person name="Watabe H."/>
            <person name="Watada M."/>
            <person name="Davis J.S."/>
            <person name="Moyle L.C."/>
            <person name="Manoli G."/>
            <person name="Bertolini E."/>
            <person name="Kostal V."/>
            <person name="Hawley R.S."/>
            <person name="Takahashi A."/>
            <person name="Jones C.D."/>
            <person name="Price D.K."/>
            <person name="Whiteman N."/>
            <person name="Kopp A."/>
            <person name="Matute D.R."/>
            <person name="Petrov D.A."/>
        </authorList>
    </citation>
    <scope>NUCLEOTIDE SEQUENCE [LARGE SCALE GENOMIC DNA]</scope>
</reference>
<accession>A0A6P4F6P8</accession>
<evidence type="ECO:0000313" key="4">
    <source>
        <dbReference type="EnsemblMetazoa" id="XP_016986110.1"/>
    </source>
</evidence>
<evidence type="ECO:0000256" key="1">
    <source>
        <dbReference type="ARBA" id="ARBA00022737"/>
    </source>
</evidence>
<feature type="repeat" description="ANK" evidence="3">
    <location>
        <begin position="39"/>
        <end position="71"/>
    </location>
</feature>
<dbReference type="Gene3D" id="1.25.40.20">
    <property type="entry name" value="Ankyrin repeat-containing domain"/>
    <property type="match status" value="1"/>
</dbReference>
<dbReference type="Pfam" id="PF12796">
    <property type="entry name" value="Ank_2"/>
    <property type="match status" value="1"/>
</dbReference>
<keyword evidence="6" id="KW-0236">DNA replication inhibitor</keyword>
<dbReference type="GO" id="GO:0008156">
    <property type="term" value="P:negative regulation of DNA replication"/>
    <property type="evidence" value="ECO:0007669"/>
    <property type="project" value="UniProtKB-KW"/>
</dbReference>
<keyword evidence="5" id="KW-1185">Reference proteome</keyword>
<dbReference type="Proteomes" id="UP001652680">
    <property type="component" value="Unassembled WGS sequence"/>
</dbReference>
<organism evidence="6">
    <name type="scientific">Drosophila rhopaloa</name>
    <name type="common">Fruit fly</name>
    <dbReference type="NCBI Taxonomy" id="1041015"/>
    <lineage>
        <taxon>Eukaryota</taxon>
        <taxon>Metazoa</taxon>
        <taxon>Ecdysozoa</taxon>
        <taxon>Arthropoda</taxon>
        <taxon>Hexapoda</taxon>
        <taxon>Insecta</taxon>
        <taxon>Pterygota</taxon>
        <taxon>Neoptera</taxon>
        <taxon>Endopterygota</taxon>
        <taxon>Diptera</taxon>
        <taxon>Brachycera</taxon>
        <taxon>Muscomorpha</taxon>
        <taxon>Ephydroidea</taxon>
        <taxon>Drosophilidae</taxon>
        <taxon>Drosophila</taxon>
        <taxon>Sophophora</taxon>
    </lineage>
</organism>
<gene>
    <name evidence="6" type="primary">LOC108049445</name>
    <name evidence="4" type="synonym">108049445</name>
</gene>
<dbReference type="OrthoDB" id="439236at2759"/>
<dbReference type="GeneID" id="108049445"/>
<dbReference type="SMART" id="SM00248">
    <property type="entry name" value="ANK"/>
    <property type="match status" value="2"/>
</dbReference>
<keyword evidence="1" id="KW-0677">Repeat</keyword>
<reference evidence="6" key="2">
    <citation type="submission" date="2025-04" db="UniProtKB">
        <authorList>
            <consortium name="RefSeq"/>
        </authorList>
    </citation>
    <scope>IDENTIFICATION</scope>
</reference>
<dbReference type="InterPro" id="IPR036770">
    <property type="entry name" value="Ankyrin_rpt-contain_sf"/>
</dbReference>
<protein>
    <submittedName>
        <fullName evidence="6">DNA replication inhibitor plutonium</fullName>
    </submittedName>
</protein>
<dbReference type="SUPFAM" id="SSF48403">
    <property type="entry name" value="Ankyrin repeat"/>
    <property type="match status" value="1"/>
</dbReference>
<dbReference type="PANTHER" id="PTHR23206:SF8">
    <property type="entry name" value="ANKYRIN REPEAT AND KH DOMAIN-CONTAINING 1"/>
    <property type="match status" value="1"/>
</dbReference>
<evidence type="ECO:0000313" key="6">
    <source>
        <dbReference type="RefSeq" id="XP_016986110.1"/>
    </source>
</evidence>